<evidence type="ECO:0000256" key="5">
    <source>
        <dbReference type="ARBA" id="ARBA00023136"/>
    </source>
</evidence>
<evidence type="ECO:0000313" key="8">
    <source>
        <dbReference type="EMBL" id="GMM53987.1"/>
    </source>
</evidence>
<keyword evidence="3 7" id="KW-0812">Transmembrane</keyword>
<comment type="similarity">
    <text evidence="2">Belongs to the YIP1 family.</text>
</comment>
<keyword evidence="4 7" id="KW-1133">Transmembrane helix</keyword>
<evidence type="ECO:0000256" key="3">
    <source>
        <dbReference type="ARBA" id="ARBA00022692"/>
    </source>
</evidence>
<dbReference type="AlphaFoldDB" id="A0AAV5RRS2"/>
<protein>
    <submittedName>
        <fullName evidence="8">Yip4 protein</fullName>
    </submittedName>
</protein>
<evidence type="ECO:0000256" key="7">
    <source>
        <dbReference type="SAM" id="Phobius"/>
    </source>
</evidence>
<accession>A0AAV5RRS2</accession>
<dbReference type="PANTHER" id="PTHR21236">
    <property type="entry name" value="GOLGI MEMBRANE PROTEIN YIP1"/>
    <property type="match status" value="1"/>
</dbReference>
<dbReference type="PANTHER" id="PTHR21236:SF1">
    <property type="entry name" value="PROTEIN YIPF6"/>
    <property type="match status" value="1"/>
</dbReference>
<sequence>MSDYIEPDTPGPAHGAGTPSGRMSSVDFSAPFDDPAPGLGGGDNVEGDNDTSGGSSSRGTLDESVLATLRRDVDGINATLRKVVYPHFPSRQLLSSADSAEAAANPLSSTGDGTIEDISANCDLWAPLLFVIAYSLCVSHARSLFSSLFVLCWALLLCMSLHLRLTKPRENVNLITYVSLAGYCMFPQVINAALTQVVYPVLLHLGGAHRHWTVRILTLLDIATLACCMVWSLTAISLVTNARGFIQIFPLGLCLLGLSWLATIL</sequence>
<evidence type="ECO:0000313" key="9">
    <source>
        <dbReference type="Proteomes" id="UP001377567"/>
    </source>
</evidence>
<dbReference type="GO" id="GO:0006888">
    <property type="term" value="P:endoplasmic reticulum to Golgi vesicle-mediated transport"/>
    <property type="evidence" value="ECO:0007669"/>
    <property type="project" value="InterPro"/>
</dbReference>
<feature type="transmembrane region" description="Helical" evidence="7">
    <location>
        <begin position="245"/>
        <end position="264"/>
    </location>
</feature>
<gene>
    <name evidence="8" type="ORF">DAKH74_006030</name>
</gene>
<evidence type="ECO:0000256" key="6">
    <source>
        <dbReference type="SAM" id="MobiDB-lite"/>
    </source>
</evidence>
<organism evidence="8 9">
    <name type="scientific">Maudiozyma humilis</name>
    <name type="common">Sour dough yeast</name>
    <name type="synonym">Kazachstania humilis</name>
    <dbReference type="NCBI Taxonomy" id="51915"/>
    <lineage>
        <taxon>Eukaryota</taxon>
        <taxon>Fungi</taxon>
        <taxon>Dikarya</taxon>
        <taxon>Ascomycota</taxon>
        <taxon>Saccharomycotina</taxon>
        <taxon>Saccharomycetes</taxon>
        <taxon>Saccharomycetales</taxon>
        <taxon>Saccharomycetaceae</taxon>
        <taxon>Maudiozyma</taxon>
    </lineage>
</organism>
<proteinExistence type="inferred from homology"/>
<feature type="transmembrane region" description="Helical" evidence="7">
    <location>
        <begin position="185"/>
        <end position="205"/>
    </location>
</feature>
<evidence type="ECO:0000256" key="2">
    <source>
        <dbReference type="ARBA" id="ARBA00010596"/>
    </source>
</evidence>
<feature type="region of interest" description="Disordered" evidence="6">
    <location>
        <begin position="1"/>
        <end position="61"/>
    </location>
</feature>
<keyword evidence="9" id="KW-1185">Reference proteome</keyword>
<dbReference type="GO" id="GO:0016020">
    <property type="term" value="C:membrane"/>
    <property type="evidence" value="ECO:0007669"/>
    <property type="project" value="UniProtKB-SubCell"/>
</dbReference>
<dbReference type="EMBL" id="BTGD01000001">
    <property type="protein sequence ID" value="GMM53987.1"/>
    <property type="molecule type" value="Genomic_DNA"/>
</dbReference>
<comment type="subcellular location">
    <subcellularLocation>
        <location evidence="1">Membrane</location>
        <topology evidence="1">Multi-pass membrane protein</topology>
    </subcellularLocation>
</comment>
<feature type="transmembrane region" description="Helical" evidence="7">
    <location>
        <begin position="148"/>
        <end position="165"/>
    </location>
</feature>
<feature type="compositionally biased region" description="Polar residues" evidence="6">
    <location>
        <begin position="50"/>
        <end position="59"/>
    </location>
</feature>
<evidence type="ECO:0000256" key="1">
    <source>
        <dbReference type="ARBA" id="ARBA00004141"/>
    </source>
</evidence>
<dbReference type="Proteomes" id="UP001377567">
    <property type="component" value="Unassembled WGS sequence"/>
</dbReference>
<feature type="transmembrane region" description="Helical" evidence="7">
    <location>
        <begin position="217"/>
        <end position="239"/>
    </location>
</feature>
<name>A0AAV5RRS2_MAUHU</name>
<keyword evidence="5 7" id="KW-0472">Membrane</keyword>
<dbReference type="GO" id="GO:0005802">
    <property type="term" value="C:trans-Golgi network"/>
    <property type="evidence" value="ECO:0007669"/>
    <property type="project" value="TreeGrafter"/>
</dbReference>
<evidence type="ECO:0000256" key="4">
    <source>
        <dbReference type="ARBA" id="ARBA00022989"/>
    </source>
</evidence>
<comment type="caution">
    <text evidence="8">The sequence shown here is derived from an EMBL/GenBank/DDBJ whole genome shotgun (WGS) entry which is preliminary data.</text>
</comment>
<reference evidence="8 9" key="1">
    <citation type="journal article" date="2023" name="Elife">
        <title>Identification of key yeast species and microbe-microbe interactions impacting larval growth of Drosophila in the wild.</title>
        <authorList>
            <person name="Mure A."/>
            <person name="Sugiura Y."/>
            <person name="Maeda R."/>
            <person name="Honda K."/>
            <person name="Sakurai N."/>
            <person name="Takahashi Y."/>
            <person name="Watada M."/>
            <person name="Katoh T."/>
            <person name="Gotoh A."/>
            <person name="Gotoh Y."/>
            <person name="Taniguchi I."/>
            <person name="Nakamura K."/>
            <person name="Hayashi T."/>
            <person name="Katayama T."/>
            <person name="Uemura T."/>
            <person name="Hattori Y."/>
        </authorList>
    </citation>
    <scope>NUCLEOTIDE SEQUENCE [LARGE SCALE GENOMIC DNA]</scope>
    <source>
        <strain evidence="8 9">KH-74</strain>
    </source>
</reference>
<dbReference type="InterPro" id="IPR045231">
    <property type="entry name" value="Yip1/4-like"/>
</dbReference>